<proteinExistence type="predicted"/>
<reference evidence="2" key="1">
    <citation type="submission" date="2018-06" db="EMBL/GenBank/DDBJ databases">
        <authorList>
            <person name="Zhirakovskaya E."/>
        </authorList>
    </citation>
    <scope>NUCLEOTIDE SEQUENCE</scope>
</reference>
<dbReference type="PANTHER" id="PTHR43135">
    <property type="entry name" value="ALPHA-D-RIBOSE 1-METHYLPHOSPHONATE 5-TRIPHOSPHATE DIPHOSPHATASE"/>
    <property type="match status" value="1"/>
</dbReference>
<accession>A0A3B0RIR6</accession>
<gene>
    <name evidence="2" type="ORF">MNBD_ALPHA01-1926</name>
</gene>
<feature type="domain" description="Amidohydrolase-related" evidence="1">
    <location>
        <begin position="56"/>
        <end position="246"/>
    </location>
</feature>
<name>A0A3B0RIR6_9ZZZZ</name>
<dbReference type="PANTHER" id="PTHR43135:SF3">
    <property type="entry name" value="ALPHA-D-RIBOSE 1-METHYLPHOSPHONATE 5-TRIPHOSPHATE DIPHOSPHATASE"/>
    <property type="match status" value="1"/>
</dbReference>
<evidence type="ECO:0000259" key="1">
    <source>
        <dbReference type="Pfam" id="PF01979"/>
    </source>
</evidence>
<feature type="non-terminal residue" evidence="2">
    <location>
        <position position="286"/>
    </location>
</feature>
<dbReference type="EMBL" id="UOEJ01000038">
    <property type="protein sequence ID" value="VAV92990.1"/>
    <property type="molecule type" value="Genomic_DNA"/>
</dbReference>
<dbReference type="Pfam" id="PF01979">
    <property type="entry name" value="Amidohydro_1"/>
    <property type="match status" value="1"/>
</dbReference>
<dbReference type="SUPFAM" id="SSF51556">
    <property type="entry name" value="Metallo-dependent hydrolases"/>
    <property type="match status" value="1"/>
</dbReference>
<dbReference type="InterPro" id="IPR011059">
    <property type="entry name" value="Metal-dep_hydrolase_composite"/>
</dbReference>
<dbReference type="Gene3D" id="2.30.40.10">
    <property type="entry name" value="Urease, subunit C, domain 1"/>
    <property type="match status" value="1"/>
</dbReference>
<sequence>MKNIIIHTPGYFDGRHYHNHGPYRLLIRDGIILSIERGATDTPAGFEGADILEVKFLMPGLVEAHCHLFLDGAEQDFKARSNYLKVPMADMMQTARGNVDASLAAGITLIRDAGDRFGVNHKIREEFAVKGKGPVIRSPGLALRRPGKYGAFMAREVSSPEEIHTGLAETARTADDIKILLTDIIDFEAGAVTKPPQFDVNSLKQMVAQAAGYGLKTFVHCSGLDGLKIAVEAGVGSIEHGFFINEAILDVMAEKEIAWVPTFSPVHFQWTRPELAGWSEKTISNI</sequence>
<dbReference type="SUPFAM" id="SSF51338">
    <property type="entry name" value="Composite domain of metallo-dependent hydrolases"/>
    <property type="match status" value="1"/>
</dbReference>
<protein>
    <recommendedName>
        <fullName evidence="1">Amidohydrolase-related domain-containing protein</fullName>
    </recommendedName>
</protein>
<dbReference type="GO" id="GO:0016810">
    <property type="term" value="F:hydrolase activity, acting on carbon-nitrogen (but not peptide) bonds"/>
    <property type="evidence" value="ECO:0007669"/>
    <property type="project" value="InterPro"/>
</dbReference>
<dbReference type="InterPro" id="IPR051781">
    <property type="entry name" value="Metallo-dep_Hydrolase"/>
</dbReference>
<dbReference type="InterPro" id="IPR006680">
    <property type="entry name" value="Amidohydro-rel"/>
</dbReference>
<dbReference type="AlphaFoldDB" id="A0A3B0RIR6"/>
<evidence type="ECO:0000313" key="2">
    <source>
        <dbReference type="EMBL" id="VAV92990.1"/>
    </source>
</evidence>
<dbReference type="Gene3D" id="3.20.20.140">
    <property type="entry name" value="Metal-dependent hydrolases"/>
    <property type="match status" value="1"/>
</dbReference>
<organism evidence="2">
    <name type="scientific">hydrothermal vent metagenome</name>
    <dbReference type="NCBI Taxonomy" id="652676"/>
    <lineage>
        <taxon>unclassified sequences</taxon>
        <taxon>metagenomes</taxon>
        <taxon>ecological metagenomes</taxon>
    </lineage>
</organism>
<dbReference type="InterPro" id="IPR032466">
    <property type="entry name" value="Metal_Hydrolase"/>
</dbReference>